<comment type="caution">
    <text evidence="2">The sequence shown here is derived from an EMBL/GenBank/DDBJ whole genome shotgun (WGS) entry which is preliminary data.</text>
</comment>
<dbReference type="Proteomes" id="UP000237271">
    <property type="component" value="Unassembled WGS sequence"/>
</dbReference>
<proteinExistence type="predicted"/>
<dbReference type="EMBL" id="NCKW01003878">
    <property type="protein sequence ID" value="POM75353.1"/>
    <property type="molecule type" value="Genomic_DNA"/>
</dbReference>
<keyword evidence="3" id="KW-1185">Reference proteome</keyword>
<organism evidence="2 3">
    <name type="scientific">Phytophthora palmivora</name>
    <dbReference type="NCBI Taxonomy" id="4796"/>
    <lineage>
        <taxon>Eukaryota</taxon>
        <taxon>Sar</taxon>
        <taxon>Stramenopiles</taxon>
        <taxon>Oomycota</taxon>
        <taxon>Peronosporomycetes</taxon>
        <taxon>Peronosporales</taxon>
        <taxon>Peronosporaceae</taxon>
        <taxon>Phytophthora</taxon>
    </lineage>
</organism>
<reference evidence="2 3" key="1">
    <citation type="journal article" date="2017" name="Genome Biol. Evol.">
        <title>Phytophthora megakarya and P. palmivora, closely related causal agents of cacao black pod rot, underwent increases in genome sizes and gene numbers by different mechanisms.</title>
        <authorList>
            <person name="Ali S.S."/>
            <person name="Shao J."/>
            <person name="Lary D.J."/>
            <person name="Kronmiller B."/>
            <person name="Shen D."/>
            <person name="Strem M.D."/>
            <person name="Amoako-Attah I."/>
            <person name="Akrofi A.Y."/>
            <person name="Begoude B.A."/>
            <person name="Ten Hoopen G.M."/>
            <person name="Coulibaly K."/>
            <person name="Kebe B.I."/>
            <person name="Melnick R.L."/>
            <person name="Guiltinan M.J."/>
            <person name="Tyler B.M."/>
            <person name="Meinhardt L.W."/>
            <person name="Bailey B.A."/>
        </authorList>
    </citation>
    <scope>NUCLEOTIDE SEQUENCE [LARGE SCALE GENOMIC DNA]</scope>
    <source>
        <strain evidence="3">sbr112.9</strain>
    </source>
</reference>
<feature type="signal peptide" evidence="1">
    <location>
        <begin position="1"/>
        <end position="18"/>
    </location>
</feature>
<dbReference type="AlphaFoldDB" id="A0A2P4YC10"/>
<accession>A0A2P4YC10</accession>
<sequence length="58" mass="6461">MCLLPLCHVMSLVPSLIATYSASIVLCVSRPCLREPYDMTLPFIIVIYQLTDCLSILS</sequence>
<evidence type="ECO:0000256" key="1">
    <source>
        <dbReference type="SAM" id="SignalP"/>
    </source>
</evidence>
<evidence type="ECO:0000313" key="2">
    <source>
        <dbReference type="EMBL" id="POM75353.1"/>
    </source>
</evidence>
<protein>
    <submittedName>
        <fullName evidence="2">Uncharacterized protein</fullName>
    </submittedName>
</protein>
<gene>
    <name evidence="2" type="ORF">PHPALM_7556</name>
</gene>
<feature type="chain" id="PRO_5015184185" evidence="1">
    <location>
        <begin position="19"/>
        <end position="58"/>
    </location>
</feature>
<name>A0A2P4YC10_9STRA</name>
<keyword evidence="1" id="KW-0732">Signal</keyword>
<evidence type="ECO:0000313" key="3">
    <source>
        <dbReference type="Proteomes" id="UP000237271"/>
    </source>
</evidence>